<protein>
    <recommendedName>
        <fullName evidence="2">CAAX prenyl protease 2/Lysostaphin resistance protein A-like domain-containing protein</fullName>
    </recommendedName>
</protein>
<reference evidence="3" key="2">
    <citation type="submission" date="2020-09" db="EMBL/GenBank/DDBJ databases">
        <authorList>
            <person name="Sun Q."/>
            <person name="Zhou Y."/>
        </authorList>
    </citation>
    <scope>NUCLEOTIDE SEQUENCE</scope>
    <source>
        <strain evidence="3">CGMCC 1.12195</strain>
    </source>
</reference>
<dbReference type="PANTHER" id="PTHR43592:SF15">
    <property type="entry name" value="CAAX AMINO TERMINAL PROTEASE FAMILY PROTEIN"/>
    <property type="match status" value="1"/>
</dbReference>
<organism evidence="3 4">
    <name type="scientific">Parapedobacter pyrenivorans</name>
    <dbReference type="NCBI Taxonomy" id="1305674"/>
    <lineage>
        <taxon>Bacteria</taxon>
        <taxon>Pseudomonadati</taxon>
        <taxon>Bacteroidota</taxon>
        <taxon>Sphingobacteriia</taxon>
        <taxon>Sphingobacteriales</taxon>
        <taxon>Sphingobacteriaceae</taxon>
        <taxon>Parapedobacter</taxon>
    </lineage>
</organism>
<comment type="caution">
    <text evidence="3">The sequence shown here is derived from an EMBL/GenBank/DDBJ whole genome shotgun (WGS) entry which is preliminary data.</text>
</comment>
<evidence type="ECO:0000256" key="1">
    <source>
        <dbReference type="SAM" id="Phobius"/>
    </source>
</evidence>
<name>A0A917MF01_9SPHI</name>
<feature type="transmembrane region" description="Helical" evidence="1">
    <location>
        <begin position="289"/>
        <end position="306"/>
    </location>
</feature>
<feature type="transmembrane region" description="Helical" evidence="1">
    <location>
        <begin position="249"/>
        <end position="269"/>
    </location>
</feature>
<feature type="transmembrane region" description="Helical" evidence="1">
    <location>
        <begin position="169"/>
        <end position="188"/>
    </location>
</feature>
<reference evidence="3" key="1">
    <citation type="journal article" date="2014" name="Int. J. Syst. Evol. Microbiol.">
        <title>Complete genome sequence of Corynebacterium casei LMG S-19264T (=DSM 44701T), isolated from a smear-ripened cheese.</title>
        <authorList>
            <consortium name="US DOE Joint Genome Institute (JGI-PGF)"/>
            <person name="Walter F."/>
            <person name="Albersmeier A."/>
            <person name="Kalinowski J."/>
            <person name="Ruckert C."/>
        </authorList>
    </citation>
    <scope>NUCLEOTIDE SEQUENCE</scope>
    <source>
        <strain evidence="3">CGMCC 1.12195</strain>
    </source>
</reference>
<feature type="transmembrane region" description="Helical" evidence="1">
    <location>
        <begin position="75"/>
        <end position="95"/>
    </location>
</feature>
<feature type="transmembrane region" description="Helical" evidence="1">
    <location>
        <begin position="23"/>
        <end position="48"/>
    </location>
</feature>
<feature type="transmembrane region" description="Helical" evidence="1">
    <location>
        <begin position="107"/>
        <end position="128"/>
    </location>
</feature>
<dbReference type="Pfam" id="PF02517">
    <property type="entry name" value="Rce1-like"/>
    <property type="match status" value="1"/>
</dbReference>
<keyword evidence="1" id="KW-1133">Transmembrane helix</keyword>
<dbReference type="Proteomes" id="UP000660862">
    <property type="component" value="Unassembled WGS sequence"/>
</dbReference>
<sequence>MTEHNAFPEGLQRHGANHPATSLILLLALVFAGSILFGMISVFIGLVATGDLSETGALESLLAGNASSSTDFIKIVQAGSSIGMFVLPALLLGIIEKRRYTYLDFSTPASPLLWFMVVAIMFFAAPIFEQAIKLNEKLVLPEALSNLEAWMKTKEAELERLTNLLLSDATYWGLFVNLLVIAVIPAIGEEFLFRGCLQGILVRWLKNPHVAIWLTAFIFSAIHLQFYGFLPRMLLGALFGYLLLWGKSIWLPVLAHFVNNAAATLSAFYLQRQGKSLDEMDFGDQIPPYLYFLSFALTAMLLYQFHKIAATENRRHHGKTLG</sequence>
<accession>A0A917MF01</accession>
<dbReference type="RefSeq" id="WP_188507966.1">
    <property type="nucleotide sequence ID" value="NZ_BMER01000005.1"/>
</dbReference>
<proteinExistence type="predicted"/>
<gene>
    <name evidence="3" type="ORF">GCM10007415_40970</name>
</gene>
<evidence type="ECO:0000259" key="2">
    <source>
        <dbReference type="Pfam" id="PF02517"/>
    </source>
</evidence>
<keyword evidence="1" id="KW-0812">Transmembrane</keyword>
<evidence type="ECO:0000313" key="4">
    <source>
        <dbReference type="Proteomes" id="UP000660862"/>
    </source>
</evidence>
<feature type="transmembrane region" description="Helical" evidence="1">
    <location>
        <begin position="209"/>
        <end position="229"/>
    </location>
</feature>
<dbReference type="AlphaFoldDB" id="A0A917MF01"/>
<dbReference type="PANTHER" id="PTHR43592">
    <property type="entry name" value="CAAX AMINO TERMINAL PROTEASE"/>
    <property type="match status" value="1"/>
</dbReference>
<keyword evidence="4" id="KW-1185">Reference proteome</keyword>
<evidence type="ECO:0000313" key="3">
    <source>
        <dbReference type="EMBL" id="GGH00834.1"/>
    </source>
</evidence>
<keyword evidence="1" id="KW-0472">Membrane</keyword>
<dbReference type="EMBL" id="BMER01000005">
    <property type="protein sequence ID" value="GGH00834.1"/>
    <property type="molecule type" value="Genomic_DNA"/>
</dbReference>
<dbReference type="GO" id="GO:0080120">
    <property type="term" value="P:CAAX-box protein maturation"/>
    <property type="evidence" value="ECO:0007669"/>
    <property type="project" value="UniProtKB-ARBA"/>
</dbReference>
<dbReference type="GO" id="GO:0004175">
    <property type="term" value="F:endopeptidase activity"/>
    <property type="evidence" value="ECO:0007669"/>
    <property type="project" value="UniProtKB-ARBA"/>
</dbReference>
<feature type="domain" description="CAAX prenyl protease 2/Lysostaphin resistance protein A-like" evidence="2">
    <location>
        <begin position="173"/>
        <end position="261"/>
    </location>
</feature>
<dbReference type="InterPro" id="IPR003675">
    <property type="entry name" value="Rce1/LyrA-like_dom"/>
</dbReference>